<feature type="transmembrane region" description="Helical" evidence="7">
    <location>
        <begin position="66"/>
        <end position="88"/>
    </location>
</feature>
<dbReference type="PANTHER" id="PTHR30487:SF0">
    <property type="entry name" value="PREPILIN LEADER PEPTIDASE_N-METHYLTRANSFERASE-RELATED"/>
    <property type="match status" value="1"/>
</dbReference>
<evidence type="ECO:0000313" key="10">
    <source>
        <dbReference type="EMBL" id="OGG79430.1"/>
    </source>
</evidence>
<dbReference type="InterPro" id="IPR050882">
    <property type="entry name" value="Prepilin_peptidase/N-MTase"/>
</dbReference>
<dbReference type="GO" id="GO:0006465">
    <property type="term" value="P:signal peptide processing"/>
    <property type="evidence" value="ECO:0007669"/>
    <property type="project" value="TreeGrafter"/>
</dbReference>
<dbReference type="AlphaFoldDB" id="A0A1F6F0Q4"/>
<gene>
    <name evidence="10" type="ORF">A3A39_00530</name>
</gene>
<evidence type="ECO:0008006" key="12">
    <source>
        <dbReference type="Google" id="ProtNLM"/>
    </source>
</evidence>
<feature type="transmembrane region" description="Helical" evidence="7">
    <location>
        <begin position="172"/>
        <end position="189"/>
    </location>
</feature>
<reference evidence="10 11" key="1">
    <citation type="journal article" date="2016" name="Nat. Commun.">
        <title>Thousands of microbial genomes shed light on interconnected biogeochemical processes in an aquifer system.</title>
        <authorList>
            <person name="Anantharaman K."/>
            <person name="Brown C.T."/>
            <person name="Hug L.A."/>
            <person name="Sharon I."/>
            <person name="Castelle C.J."/>
            <person name="Probst A.J."/>
            <person name="Thomas B.C."/>
            <person name="Singh A."/>
            <person name="Wilkins M.J."/>
            <person name="Karaoz U."/>
            <person name="Brodie E.L."/>
            <person name="Williams K.H."/>
            <person name="Hubbard S.S."/>
            <person name="Banfield J.F."/>
        </authorList>
    </citation>
    <scope>NUCLEOTIDE SEQUENCE [LARGE SCALE GENOMIC DNA]</scope>
</reference>
<dbReference type="PANTHER" id="PTHR30487">
    <property type="entry name" value="TYPE 4 PREPILIN-LIKE PROTEINS LEADER PEPTIDE-PROCESSING ENZYME"/>
    <property type="match status" value="1"/>
</dbReference>
<proteinExistence type="inferred from homology"/>
<feature type="transmembrane region" description="Helical" evidence="7">
    <location>
        <begin position="195"/>
        <end position="216"/>
    </location>
</feature>
<dbReference type="GO" id="GO:0004190">
    <property type="term" value="F:aspartic-type endopeptidase activity"/>
    <property type="evidence" value="ECO:0007669"/>
    <property type="project" value="InterPro"/>
</dbReference>
<dbReference type="EMBL" id="MFLZ01000028">
    <property type="protein sequence ID" value="OGG79430.1"/>
    <property type="molecule type" value="Genomic_DNA"/>
</dbReference>
<evidence type="ECO:0000256" key="5">
    <source>
        <dbReference type="ARBA" id="ARBA00022989"/>
    </source>
</evidence>
<evidence type="ECO:0000259" key="9">
    <source>
        <dbReference type="Pfam" id="PF06750"/>
    </source>
</evidence>
<evidence type="ECO:0000259" key="8">
    <source>
        <dbReference type="Pfam" id="PF01478"/>
    </source>
</evidence>
<feature type="transmembrane region" description="Helical" evidence="7">
    <location>
        <begin position="250"/>
        <end position="269"/>
    </location>
</feature>
<organism evidence="10 11">
    <name type="scientific">Candidatus Kaiserbacteria bacterium RIFCSPLOWO2_01_FULL_54_13</name>
    <dbReference type="NCBI Taxonomy" id="1798512"/>
    <lineage>
        <taxon>Bacteria</taxon>
        <taxon>Candidatus Kaiseribacteriota</taxon>
    </lineage>
</organism>
<feature type="transmembrane region" description="Helical" evidence="7">
    <location>
        <begin position="94"/>
        <end position="115"/>
    </location>
</feature>
<dbReference type="InterPro" id="IPR000045">
    <property type="entry name" value="Prepilin_IV_endopep_pep"/>
</dbReference>
<comment type="subcellular location">
    <subcellularLocation>
        <location evidence="1">Cell membrane</location>
        <topology evidence="1">Multi-pass membrane protein</topology>
    </subcellularLocation>
</comment>
<dbReference type="InterPro" id="IPR010627">
    <property type="entry name" value="Prepilin_pept_A24_N"/>
</dbReference>
<comment type="caution">
    <text evidence="10">The sequence shown here is derived from an EMBL/GenBank/DDBJ whole genome shotgun (WGS) entry which is preliminary data.</text>
</comment>
<feature type="domain" description="Prepilin type IV endopeptidase peptidase" evidence="8">
    <location>
        <begin position="103"/>
        <end position="209"/>
    </location>
</feature>
<feature type="transmembrane region" description="Helical" evidence="7">
    <location>
        <begin position="147"/>
        <end position="167"/>
    </location>
</feature>
<comment type="similarity">
    <text evidence="2">Belongs to the peptidase A24 family.</text>
</comment>
<feature type="domain" description="Prepilin peptidase A24 N-terminal" evidence="9">
    <location>
        <begin position="9"/>
        <end position="86"/>
    </location>
</feature>
<name>A0A1F6F0Q4_9BACT</name>
<dbReference type="Pfam" id="PF06750">
    <property type="entry name" value="A24_N_bact"/>
    <property type="match status" value="1"/>
</dbReference>
<evidence type="ECO:0000256" key="1">
    <source>
        <dbReference type="ARBA" id="ARBA00004651"/>
    </source>
</evidence>
<evidence type="ECO:0000256" key="2">
    <source>
        <dbReference type="ARBA" id="ARBA00005801"/>
    </source>
</evidence>
<keyword evidence="3" id="KW-1003">Cell membrane</keyword>
<evidence type="ECO:0000256" key="3">
    <source>
        <dbReference type="ARBA" id="ARBA00022475"/>
    </source>
</evidence>
<sequence length="276" mass="30069">MLVPIAFGLFGLIVGSFLNVLILRWGKRALTGRSTCESCERTIPWYDLVPVLSWVALRGRCRFCGAWISIQYILVETVVALVFALIGIAPVSLYLRVLALPVAALLIAIAVYDLRHTLIPDLWVYVAGGLALVISLVSAAAGGFGESVLLVLSAGPATALPLFAMWFVSRGVWMGLGDVKLALTMGWLLGLEGGLAALFLAFILGAIVSAPLLFFSSSLWKRISARYHFLHTVFNVKAGKGYTMKSEIPFGQFLILATFIIWFTNMYGITPLTTFF</sequence>
<keyword evidence="6 7" id="KW-0472">Membrane</keyword>
<feature type="transmembrane region" description="Helical" evidence="7">
    <location>
        <begin position="6"/>
        <end position="25"/>
    </location>
</feature>
<evidence type="ECO:0000256" key="4">
    <source>
        <dbReference type="ARBA" id="ARBA00022692"/>
    </source>
</evidence>
<dbReference type="Pfam" id="PF01478">
    <property type="entry name" value="Peptidase_A24"/>
    <property type="match status" value="1"/>
</dbReference>
<dbReference type="GO" id="GO:0005886">
    <property type="term" value="C:plasma membrane"/>
    <property type="evidence" value="ECO:0007669"/>
    <property type="project" value="UniProtKB-SubCell"/>
</dbReference>
<dbReference type="Gene3D" id="1.20.120.1220">
    <property type="match status" value="1"/>
</dbReference>
<evidence type="ECO:0000313" key="11">
    <source>
        <dbReference type="Proteomes" id="UP000177372"/>
    </source>
</evidence>
<accession>A0A1F6F0Q4</accession>
<feature type="transmembrane region" description="Helical" evidence="7">
    <location>
        <begin position="122"/>
        <end position="141"/>
    </location>
</feature>
<keyword evidence="5 7" id="KW-1133">Transmembrane helix</keyword>
<protein>
    <recommendedName>
        <fullName evidence="12">Prepilin peptidase</fullName>
    </recommendedName>
</protein>
<evidence type="ECO:0000256" key="6">
    <source>
        <dbReference type="ARBA" id="ARBA00023136"/>
    </source>
</evidence>
<dbReference type="STRING" id="1798512.A3A39_00530"/>
<keyword evidence="4 7" id="KW-0812">Transmembrane</keyword>
<evidence type="ECO:0000256" key="7">
    <source>
        <dbReference type="SAM" id="Phobius"/>
    </source>
</evidence>
<dbReference type="Proteomes" id="UP000177372">
    <property type="component" value="Unassembled WGS sequence"/>
</dbReference>